<dbReference type="InterPro" id="IPR045055">
    <property type="entry name" value="DNA2/NAM7-like"/>
</dbReference>
<dbReference type="Pfam" id="PF13087">
    <property type="entry name" value="AAA_12"/>
    <property type="match status" value="1"/>
</dbReference>
<dbReference type="EMBL" id="KV722392">
    <property type="protein sequence ID" value="OCH91055.1"/>
    <property type="molecule type" value="Genomic_DNA"/>
</dbReference>
<dbReference type="InterPro" id="IPR041679">
    <property type="entry name" value="DNA2/NAM7-like_C"/>
</dbReference>
<keyword evidence="4" id="KW-1185">Reference proteome</keyword>
<gene>
    <name evidence="3" type="ORF">OBBRIDRAFT_551636</name>
</gene>
<name>A0A8E2AZG4_9APHY</name>
<proteinExistence type="predicted"/>
<evidence type="ECO:0000313" key="3">
    <source>
        <dbReference type="EMBL" id="OCH91055.1"/>
    </source>
</evidence>
<dbReference type="Proteomes" id="UP000250043">
    <property type="component" value="Unassembled WGS sequence"/>
</dbReference>
<evidence type="ECO:0000256" key="1">
    <source>
        <dbReference type="SAM" id="MobiDB-lite"/>
    </source>
</evidence>
<organism evidence="3 4">
    <name type="scientific">Obba rivulosa</name>
    <dbReference type="NCBI Taxonomy" id="1052685"/>
    <lineage>
        <taxon>Eukaryota</taxon>
        <taxon>Fungi</taxon>
        <taxon>Dikarya</taxon>
        <taxon>Basidiomycota</taxon>
        <taxon>Agaricomycotina</taxon>
        <taxon>Agaricomycetes</taxon>
        <taxon>Polyporales</taxon>
        <taxon>Gelatoporiaceae</taxon>
        <taxon>Obba</taxon>
    </lineage>
</organism>
<evidence type="ECO:0000259" key="2">
    <source>
        <dbReference type="Pfam" id="PF13087"/>
    </source>
</evidence>
<reference evidence="3 4" key="1">
    <citation type="submission" date="2016-07" db="EMBL/GenBank/DDBJ databases">
        <title>Draft genome of the white-rot fungus Obba rivulosa 3A-2.</title>
        <authorList>
            <consortium name="DOE Joint Genome Institute"/>
            <person name="Miettinen O."/>
            <person name="Riley R."/>
            <person name="Acob R."/>
            <person name="Barry K."/>
            <person name="Cullen D."/>
            <person name="De Vries R."/>
            <person name="Hainaut M."/>
            <person name="Hatakka A."/>
            <person name="Henrissat B."/>
            <person name="Hilden K."/>
            <person name="Kuo R."/>
            <person name="Labutti K."/>
            <person name="Lipzen A."/>
            <person name="Makela M.R."/>
            <person name="Sandor L."/>
            <person name="Spatafora J.W."/>
            <person name="Grigoriev I.V."/>
            <person name="Hibbett D.S."/>
        </authorList>
    </citation>
    <scope>NUCLEOTIDE SEQUENCE [LARGE SCALE GENOMIC DNA]</scope>
    <source>
        <strain evidence="3 4">3A-2</strain>
    </source>
</reference>
<dbReference type="SUPFAM" id="SSF52540">
    <property type="entry name" value="P-loop containing nucleoside triphosphate hydrolases"/>
    <property type="match status" value="1"/>
</dbReference>
<dbReference type="Gene3D" id="3.40.50.300">
    <property type="entry name" value="P-loop containing nucleotide triphosphate hydrolases"/>
    <property type="match status" value="1"/>
</dbReference>
<evidence type="ECO:0000313" key="4">
    <source>
        <dbReference type="Proteomes" id="UP000250043"/>
    </source>
</evidence>
<dbReference type="CDD" id="cd18808">
    <property type="entry name" value="SF1_C_Upf1"/>
    <property type="match status" value="1"/>
</dbReference>
<feature type="domain" description="DNA2/NAM7 helicase-like C-terminal" evidence="2">
    <location>
        <begin position="5"/>
        <end position="97"/>
    </location>
</feature>
<feature type="region of interest" description="Disordered" evidence="1">
    <location>
        <begin position="259"/>
        <end position="284"/>
    </location>
</feature>
<dbReference type="AlphaFoldDB" id="A0A8E2AZG4"/>
<feature type="compositionally biased region" description="Basic and acidic residues" evidence="1">
    <location>
        <begin position="185"/>
        <end position="199"/>
    </location>
</feature>
<dbReference type="PANTHER" id="PTHR10887:SF495">
    <property type="entry name" value="HELICASE SENATAXIN ISOFORM X1-RELATED"/>
    <property type="match status" value="1"/>
</dbReference>
<dbReference type="InterPro" id="IPR027417">
    <property type="entry name" value="P-loop_NTPase"/>
</dbReference>
<accession>A0A8E2AZG4</accession>
<dbReference type="PANTHER" id="PTHR10887">
    <property type="entry name" value="DNA2/NAM7 HELICASE FAMILY"/>
    <property type="match status" value="1"/>
</dbReference>
<sequence length="284" mass="31169">MEEVHTVVNLVREYYAMKDFCVITPYDAQRKVIQDNLKRTNLPWEHVYNVDSFQGHEADYVIISVVRTDAAGFLKSTQRMNVMLTRCKRGMIVVTSQQFLRTAGVNILLGKLAQHWVSQIGTVATWTDSRLIINREADMPGVPGKPAFASPPNSLGRVASIASSPCLTAAQLYSRTPPAAVVAQDRPESPSRTVDDDFPRLPTPRAVIGGSGRTVSRNLVNAQITPSMARLTVQKSMAEPPQVCVSPVIRGPTAFPALSGAGGRQLQGRWRSQSDSVKSWRARA</sequence>
<dbReference type="InterPro" id="IPR047187">
    <property type="entry name" value="SF1_C_Upf1"/>
</dbReference>
<protein>
    <recommendedName>
        <fullName evidence="2">DNA2/NAM7 helicase-like C-terminal domain-containing protein</fullName>
    </recommendedName>
</protein>
<dbReference type="OrthoDB" id="6513042at2759"/>
<feature type="region of interest" description="Disordered" evidence="1">
    <location>
        <begin position="179"/>
        <end position="210"/>
    </location>
</feature>